<keyword evidence="2" id="KW-0812">Transmembrane</keyword>
<dbReference type="InterPro" id="IPR000983">
    <property type="entry name" value="Bac_GSPG_pilin"/>
</dbReference>
<dbReference type="Pfam" id="PF07963">
    <property type="entry name" value="N_methyl"/>
    <property type="match status" value="1"/>
</dbReference>
<dbReference type="InterPro" id="IPR045584">
    <property type="entry name" value="Pilin-like"/>
</dbReference>
<evidence type="ECO:0000256" key="1">
    <source>
        <dbReference type="ARBA" id="ARBA00022481"/>
    </source>
</evidence>
<dbReference type="PRINTS" id="PR00813">
    <property type="entry name" value="BCTERIALGSPG"/>
</dbReference>
<sequence length="157" mass="17702">MQIGKNGRGFSLIELMIVVAIIAIIAAIAYPSYQNYVQKTKRVEVQAEMLSIASHLQRYKVANATFRPNNVPVTLEILGYPVNKDGEYSFPRNQNATYTISLNDVTANGWRMNARPRNAQLGDGYLGLNHNNLRCWNKSDVMWCQPNKADGWDKQGP</sequence>
<keyword evidence="2" id="KW-1133">Transmembrane helix</keyword>
<name>A0A6L6GHR2_9GAMM</name>
<dbReference type="PANTHER" id="PTHR30093">
    <property type="entry name" value="GENERAL SECRETION PATHWAY PROTEIN G"/>
    <property type="match status" value="1"/>
</dbReference>
<dbReference type="PANTHER" id="PTHR30093:SF47">
    <property type="entry name" value="TYPE IV PILUS NON-CORE MINOR PILIN PILE"/>
    <property type="match status" value="1"/>
</dbReference>
<gene>
    <name evidence="3" type="ORF">GIX10_11795</name>
</gene>
<dbReference type="SUPFAM" id="SSF54523">
    <property type="entry name" value="Pili subunits"/>
    <property type="match status" value="1"/>
</dbReference>
<dbReference type="InterPro" id="IPR031982">
    <property type="entry name" value="PilE-like"/>
</dbReference>
<comment type="caution">
    <text evidence="3">The sequence shown here is derived from an EMBL/GenBank/DDBJ whole genome shotgun (WGS) entry which is preliminary data.</text>
</comment>
<dbReference type="InterPro" id="IPR012902">
    <property type="entry name" value="N_methyl_site"/>
</dbReference>
<dbReference type="NCBIfam" id="TIGR02532">
    <property type="entry name" value="IV_pilin_GFxxxE"/>
    <property type="match status" value="1"/>
</dbReference>
<reference evidence="3 4" key="1">
    <citation type="submission" date="2019-11" db="EMBL/GenBank/DDBJ databases">
        <authorList>
            <person name="An D."/>
        </authorList>
    </citation>
    <scope>NUCLEOTIDE SEQUENCE [LARGE SCALE GENOMIC DNA]</scope>
    <source>
        <strain evidence="3 4">YIM 103518</strain>
    </source>
</reference>
<dbReference type="Proteomes" id="UP000473854">
    <property type="component" value="Unassembled WGS sequence"/>
</dbReference>
<dbReference type="AlphaFoldDB" id="A0A6L6GHR2"/>
<evidence type="ECO:0000313" key="3">
    <source>
        <dbReference type="EMBL" id="MTD12090.1"/>
    </source>
</evidence>
<dbReference type="GO" id="GO:0015628">
    <property type="term" value="P:protein secretion by the type II secretion system"/>
    <property type="evidence" value="ECO:0007669"/>
    <property type="project" value="InterPro"/>
</dbReference>
<dbReference type="RefSeq" id="WP_154773637.1">
    <property type="nucleotide sequence ID" value="NZ_WLYL01000048.1"/>
</dbReference>
<accession>A0A6L6GHR2</accession>
<keyword evidence="2" id="KW-0472">Membrane</keyword>
<dbReference type="PROSITE" id="PS00409">
    <property type="entry name" value="PROKAR_NTER_METHYL"/>
    <property type="match status" value="1"/>
</dbReference>
<dbReference type="Pfam" id="PF16732">
    <property type="entry name" value="ComP_DUS"/>
    <property type="match status" value="1"/>
</dbReference>
<dbReference type="EMBL" id="WLYL01000048">
    <property type="protein sequence ID" value="MTD12090.1"/>
    <property type="molecule type" value="Genomic_DNA"/>
</dbReference>
<evidence type="ECO:0000256" key="2">
    <source>
        <dbReference type="SAM" id="Phobius"/>
    </source>
</evidence>
<dbReference type="GO" id="GO:0015627">
    <property type="term" value="C:type II protein secretion system complex"/>
    <property type="evidence" value="ECO:0007669"/>
    <property type="project" value="InterPro"/>
</dbReference>
<evidence type="ECO:0000313" key="4">
    <source>
        <dbReference type="Proteomes" id="UP000473854"/>
    </source>
</evidence>
<proteinExistence type="predicted"/>
<organism evidence="3 4">
    <name type="scientific">Acinetobacter faecalis</name>
    <dbReference type="NCBI Taxonomy" id="2665161"/>
    <lineage>
        <taxon>Bacteria</taxon>
        <taxon>Pseudomonadati</taxon>
        <taxon>Pseudomonadota</taxon>
        <taxon>Gammaproteobacteria</taxon>
        <taxon>Moraxellales</taxon>
        <taxon>Moraxellaceae</taxon>
        <taxon>Acinetobacter</taxon>
    </lineage>
</organism>
<keyword evidence="1" id="KW-0488">Methylation</keyword>
<feature type="transmembrane region" description="Helical" evidence="2">
    <location>
        <begin position="12"/>
        <end position="33"/>
    </location>
</feature>
<dbReference type="Gene3D" id="3.30.700.10">
    <property type="entry name" value="Glycoprotein, Type 4 Pilin"/>
    <property type="match status" value="1"/>
</dbReference>
<dbReference type="GO" id="GO:0043683">
    <property type="term" value="P:type IV pilus assembly"/>
    <property type="evidence" value="ECO:0007669"/>
    <property type="project" value="InterPro"/>
</dbReference>
<protein>
    <submittedName>
        <fullName evidence="3">Prepilin-type N-terminal cleavage/methylation domain-containing protein</fullName>
    </submittedName>
</protein>